<evidence type="ECO:0000256" key="1">
    <source>
        <dbReference type="SAM" id="MobiDB-lite"/>
    </source>
</evidence>
<keyword evidence="2" id="KW-1133">Transmembrane helix</keyword>
<sequence length="136" mass="14845">MIDLKTIPADSPADPPAYTGRHLITSQPQATAASQSFASSPYENPPLQTVSPQHSNVNGWPVTPPPTEMSDAQLGTMFQNQLYARCARGDHSLDSKHGVVGIICAILLFPIGFTCFFLDVERKCERCGTVVSRWKI</sequence>
<gene>
    <name evidence="3" type="ORF">QCA50_005416</name>
</gene>
<feature type="compositionally biased region" description="Low complexity" evidence="1">
    <location>
        <begin position="25"/>
        <end position="41"/>
    </location>
</feature>
<evidence type="ECO:0008006" key="5">
    <source>
        <dbReference type="Google" id="ProtNLM"/>
    </source>
</evidence>
<feature type="transmembrane region" description="Helical" evidence="2">
    <location>
        <begin position="98"/>
        <end position="118"/>
    </location>
</feature>
<keyword evidence="4" id="KW-1185">Reference proteome</keyword>
<dbReference type="Pfam" id="PF10164">
    <property type="entry name" value="BRI3"/>
    <property type="match status" value="1"/>
</dbReference>
<evidence type="ECO:0000256" key="2">
    <source>
        <dbReference type="SAM" id="Phobius"/>
    </source>
</evidence>
<dbReference type="InterPro" id="IPR019317">
    <property type="entry name" value="BRI3"/>
</dbReference>
<protein>
    <recommendedName>
        <fullName evidence="5">Brain protein I3</fullName>
    </recommendedName>
</protein>
<dbReference type="AlphaFoldDB" id="A0AAW0GR24"/>
<keyword evidence="2" id="KW-0472">Membrane</keyword>
<dbReference type="EMBL" id="JASBNA010000005">
    <property type="protein sequence ID" value="KAK7692011.1"/>
    <property type="molecule type" value="Genomic_DNA"/>
</dbReference>
<evidence type="ECO:0000313" key="3">
    <source>
        <dbReference type="EMBL" id="KAK7692011.1"/>
    </source>
</evidence>
<accession>A0AAW0GR24</accession>
<name>A0AAW0GR24_9APHY</name>
<proteinExistence type="predicted"/>
<reference evidence="3 4" key="1">
    <citation type="submission" date="2022-09" db="EMBL/GenBank/DDBJ databases">
        <authorList>
            <person name="Palmer J.M."/>
        </authorList>
    </citation>
    <scope>NUCLEOTIDE SEQUENCE [LARGE SCALE GENOMIC DNA]</scope>
    <source>
        <strain evidence="3 4">DSM 7382</strain>
    </source>
</reference>
<keyword evidence="2" id="KW-0812">Transmembrane</keyword>
<dbReference type="Proteomes" id="UP001385951">
    <property type="component" value="Unassembled WGS sequence"/>
</dbReference>
<evidence type="ECO:0000313" key="4">
    <source>
        <dbReference type="Proteomes" id="UP001385951"/>
    </source>
</evidence>
<feature type="compositionally biased region" description="Polar residues" evidence="1">
    <location>
        <begin position="46"/>
        <end position="58"/>
    </location>
</feature>
<comment type="caution">
    <text evidence="3">The sequence shown here is derived from an EMBL/GenBank/DDBJ whole genome shotgun (WGS) entry which is preliminary data.</text>
</comment>
<feature type="region of interest" description="Disordered" evidence="1">
    <location>
        <begin position="1"/>
        <end position="71"/>
    </location>
</feature>
<organism evidence="3 4">
    <name type="scientific">Cerrena zonata</name>
    <dbReference type="NCBI Taxonomy" id="2478898"/>
    <lineage>
        <taxon>Eukaryota</taxon>
        <taxon>Fungi</taxon>
        <taxon>Dikarya</taxon>
        <taxon>Basidiomycota</taxon>
        <taxon>Agaricomycotina</taxon>
        <taxon>Agaricomycetes</taxon>
        <taxon>Polyporales</taxon>
        <taxon>Cerrenaceae</taxon>
        <taxon>Cerrena</taxon>
    </lineage>
</organism>